<dbReference type="PANTHER" id="PTHR43283:SF11">
    <property type="entry name" value="BETA-LACTAMASE-RELATED DOMAIN-CONTAINING PROTEIN"/>
    <property type="match status" value="1"/>
</dbReference>
<dbReference type="InterPro" id="IPR012338">
    <property type="entry name" value="Beta-lactam/transpept-like"/>
</dbReference>
<feature type="chain" id="PRO_5039323016" evidence="2">
    <location>
        <begin position="24"/>
        <end position="452"/>
    </location>
</feature>
<dbReference type="InterPro" id="IPR050789">
    <property type="entry name" value="Diverse_Enzym_Activities"/>
</dbReference>
<dbReference type="Pfam" id="PF00144">
    <property type="entry name" value="Beta-lactamase"/>
    <property type="match status" value="1"/>
</dbReference>
<name>A0A0V8JJS7_9BACI</name>
<evidence type="ECO:0000313" key="5">
    <source>
        <dbReference type="Proteomes" id="UP000053681"/>
    </source>
</evidence>
<evidence type="ECO:0000256" key="1">
    <source>
        <dbReference type="ARBA" id="ARBA00022801"/>
    </source>
</evidence>
<keyword evidence="2" id="KW-0732">Signal</keyword>
<keyword evidence="1" id="KW-0378">Hydrolase</keyword>
<dbReference type="EMBL" id="LNQP01000050">
    <property type="protein sequence ID" value="KSU87225.1"/>
    <property type="molecule type" value="Genomic_DNA"/>
</dbReference>
<dbReference type="PANTHER" id="PTHR43283">
    <property type="entry name" value="BETA-LACTAMASE-RELATED"/>
    <property type="match status" value="1"/>
</dbReference>
<keyword evidence="5" id="KW-1185">Reference proteome</keyword>
<evidence type="ECO:0000313" key="4">
    <source>
        <dbReference type="EMBL" id="KSU87225.1"/>
    </source>
</evidence>
<proteinExistence type="predicted"/>
<dbReference type="Gene3D" id="3.40.710.10">
    <property type="entry name" value="DD-peptidase/beta-lactamase superfamily"/>
    <property type="match status" value="1"/>
</dbReference>
<reference evidence="4 5" key="1">
    <citation type="submission" date="2015-11" db="EMBL/GenBank/DDBJ databases">
        <title>Bacillus caseinolyticus sp nov.</title>
        <authorList>
            <person name="Dastager S.G."/>
            <person name="Mawlankar R."/>
        </authorList>
    </citation>
    <scope>NUCLEOTIDE SEQUENCE [LARGE SCALE GENOMIC DNA]</scope>
    <source>
        <strain evidence="4 5">SGD-V-76</strain>
    </source>
</reference>
<comment type="caution">
    <text evidence="4">The sequence shown here is derived from an EMBL/GenBank/DDBJ whole genome shotgun (WGS) entry which is preliminary data.</text>
</comment>
<sequence>MKKSYAALSLASLLALTSSPSFTSATIHSETSVHQDSSYVINHSLLKKAKPEEVGMSSAKLKEVDAMIEQEIKRGFPGAVLLVVKDGKVVKNTAYGYAKKYNSSTLLKHPEKMKTSTMFDLASNTKMYAVNFALQKLVSEGKLNLNEKVQTYLPDFKDQPEDVIKGKDQMKVIDLLHHSGGFPPDPQYFHPKAGALYSQERDRTISLISKTPLQYEPGTKNVYSDVDYMLLGVIVEKITNQRLDHYVENEIYRPLGLRHTLFNPLQKGFKSKDFAATELQGNTRDGVINFPNVRTYTLQGEVHDEKAYYSMAGVSGHAGLFSTTSDLAVLLQVMLNGGGYGRHQLFNEQTIQTFTEPSPMNSTYALGWRRNGDESMEWMFGPHASRNAIGHTGWVGTVTIIDREKDLGIVLLTNKKHSPLINPSENPNRFEGDVFETGQYGSVVTGVYDAIE</sequence>
<dbReference type="SUPFAM" id="SSF56601">
    <property type="entry name" value="beta-lactamase/transpeptidase-like"/>
    <property type="match status" value="1"/>
</dbReference>
<evidence type="ECO:0000256" key="2">
    <source>
        <dbReference type="SAM" id="SignalP"/>
    </source>
</evidence>
<feature type="signal peptide" evidence="2">
    <location>
        <begin position="1"/>
        <end position="23"/>
    </location>
</feature>
<dbReference type="RefSeq" id="WP_062686983.1">
    <property type="nucleotide sequence ID" value="NZ_KQ758665.1"/>
</dbReference>
<feature type="domain" description="Beta-lactamase-related" evidence="3">
    <location>
        <begin position="64"/>
        <end position="429"/>
    </location>
</feature>
<dbReference type="GO" id="GO:0016787">
    <property type="term" value="F:hydrolase activity"/>
    <property type="evidence" value="ECO:0007669"/>
    <property type="project" value="UniProtKB-KW"/>
</dbReference>
<dbReference type="AlphaFoldDB" id="A0A0V8JJS7"/>
<accession>A0A0V8JJS7</accession>
<dbReference type="Proteomes" id="UP000053681">
    <property type="component" value="Unassembled WGS sequence"/>
</dbReference>
<organism evidence="4 5">
    <name type="scientific">Priestia veravalensis</name>
    <dbReference type="NCBI Taxonomy" id="1414648"/>
    <lineage>
        <taxon>Bacteria</taxon>
        <taxon>Bacillati</taxon>
        <taxon>Bacillota</taxon>
        <taxon>Bacilli</taxon>
        <taxon>Bacillales</taxon>
        <taxon>Bacillaceae</taxon>
        <taxon>Priestia</taxon>
    </lineage>
</organism>
<dbReference type="InterPro" id="IPR001466">
    <property type="entry name" value="Beta-lactam-related"/>
</dbReference>
<gene>
    <name evidence="4" type="ORF">AS180_14410</name>
</gene>
<evidence type="ECO:0000259" key="3">
    <source>
        <dbReference type="Pfam" id="PF00144"/>
    </source>
</evidence>
<dbReference type="NCBIfam" id="NF002968">
    <property type="entry name" value="PRK03642.1"/>
    <property type="match status" value="1"/>
</dbReference>
<protein>
    <submittedName>
        <fullName evidence="4">Esterase</fullName>
    </submittedName>
</protein>